<keyword evidence="1" id="KW-0175">Coiled coil</keyword>
<sequence length="291" mass="34472">MYNLALDGAVSYEILRYLQHTLKNQPNLKEVIFGIDFFMFNKFLGNQPGFDENRLEKNYLFPSDIMNSLFSLDTLEVSRKTILASLQQENYDKYYGENGFMPNSKYRDGKAKIWFTKSINIYFQFNYKYKFNDKYFEDFQKIVKICREKNIKLKVFISPSHAIDLESIRVTGEWQTFENWKRKILKVTPVWDFSGYNSITTEPLQDVMENYADSSHYTKPVGDLILNRILGYKEKEVPADFGVLITPENIESHLAKIRADREEWVKNRKSELELVQNLENKFGETQQQKDK</sequence>
<accession>A0A926WGG5</accession>
<keyword evidence="3" id="KW-1185">Reference proteome</keyword>
<dbReference type="EMBL" id="JACJQU010000005">
    <property type="protein sequence ID" value="MBD2294027.1"/>
    <property type="molecule type" value="Genomic_DNA"/>
</dbReference>
<feature type="coiled-coil region" evidence="1">
    <location>
        <begin position="261"/>
        <end position="288"/>
    </location>
</feature>
<organism evidence="2 3">
    <name type="scientific">Anabaena sphaerica FACHB-251</name>
    <dbReference type="NCBI Taxonomy" id="2692883"/>
    <lineage>
        <taxon>Bacteria</taxon>
        <taxon>Bacillati</taxon>
        <taxon>Cyanobacteriota</taxon>
        <taxon>Cyanophyceae</taxon>
        <taxon>Nostocales</taxon>
        <taxon>Nostocaceae</taxon>
        <taxon>Anabaena</taxon>
    </lineage>
</organism>
<protein>
    <submittedName>
        <fullName evidence="2">Uncharacterized protein</fullName>
    </submittedName>
</protein>
<gene>
    <name evidence="2" type="ORF">H6G06_11120</name>
</gene>
<proteinExistence type="predicted"/>
<name>A0A926WGG5_9NOST</name>
<dbReference type="AlphaFoldDB" id="A0A926WGG5"/>
<reference evidence="3" key="1">
    <citation type="journal article" date="2020" name="ISME J.">
        <title>Comparative genomics reveals insights into cyanobacterial evolution and habitat adaptation.</title>
        <authorList>
            <person name="Chen M.Y."/>
            <person name="Teng W.K."/>
            <person name="Zhao L."/>
            <person name="Hu C.X."/>
            <person name="Zhou Y.K."/>
            <person name="Han B.P."/>
            <person name="Song L.R."/>
            <person name="Shu W.S."/>
        </authorList>
    </citation>
    <scope>NUCLEOTIDE SEQUENCE [LARGE SCALE GENOMIC DNA]</scope>
    <source>
        <strain evidence="3">FACHB-251</strain>
    </source>
</reference>
<evidence type="ECO:0000313" key="2">
    <source>
        <dbReference type="EMBL" id="MBD2294027.1"/>
    </source>
</evidence>
<comment type="caution">
    <text evidence="2">The sequence shown here is derived from an EMBL/GenBank/DDBJ whole genome shotgun (WGS) entry which is preliminary data.</text>
</comment>
<evidence type="ECO:0000313" key="3">
    <source>
        <dbReference type="Proteomes" id="UP000662185"/>
    </source>
</evidence>
<dbReference type="Proteomes" id="UP000662185">
    <property type="component" value="Unassembled WGS sequence"/>
</dbReference>
<evidence type="ECO:0000256" key="1">
    <source>
        <dbReference type="SAM" id="Coils"/>
    </source>
</evidence>